<comment type="caution">
    <text evidence="2">The sequence shown here is derived from an EMBL/GenBank/DDBJ whole genome shotgun (WGS) entry which is preliminary data.</text>
</comment>
<dbReference type="PANTHER" id="PTHR36168">
    <property type="entry name" value="CHROMOSOME 1, WHOLE GENOME SHOTGUN SEQUENCE"/>
    <property type="match status" value="1"/>
</dbReference>
<evidence type="ECO:0000313" key="3">
    <source>
        <dbReference type="Proteomes" id="UP000663827"/>
    </source>
</evidence>
<dbReference type="PANTHER" id="PTHR36168:SF1">
    <property type="entry name" value="ORC1-LIKE AAA ATPASE DOMAIN-CONTAINING PROTEIN"/>
    <property type="match status" value="1"/>
</dbReference>
<gene>
    <name evidence="2" type="ORF">RDB_LOCUS63465</name>
</gene>
<protein>
    <recommendedName>
        <fullName evidence="1">AAA protein C-terminal winged helix domain-containing protein</fullName>
    </recommendedName>
</protein>
<proteinExistence type="predicted"/>
<dbReference type="Pfam" id="PF24913">
    <property type="entry name" value="WHD_AAA_fung"/>
    <property type="match status" value="1"/>
</dbReference>
<name>A0A8H3HZQ9_9AGAM</name>
<dbReference type="EMBL" id="CAJNJQ010001276">
    <property type="protein sequence ID" value="CAE7130243.1"/>
    <property type="molecule type" value="Genomic_DNA"/>
</dbReference>
<evidence type="ECO:0000259" key="1">
    <source>
        <dbReference type="Pfam" id="PF24913"/>
    </source>
</evidence>
<feature type="domain" description="AAA protein C-terminal winged helix" evidence="1">
    <location>
        <begin position="88"/>
        <end position="181"/>
    </location>
</feature>
<dbReference type="AlphaFoldDB" id="A0A8H3HZQ9"/>
<dbReference type="InterPro" id="IPR056808">
    <property type="entry name" value="HTH_AAA"/>
</dbReference>
<dbReference type="Proteomes" id="UP000663827">
    <property type="component" value="Unassembled WGS sequence"/>
</dbReference>
<accession>A0A8H3HZQ9</accession>
<reference evidence="2" key="1">
    <citation type="submission" date="2021-01" db="EMBL/GenBank/DDBJ databases">
        <authorList>
            <person name="Kaushik A."/>
        </authorList>
    </citation>
    <scope>NUCLEOTIDE SEQUENCE</scope>
    <source>
        <strain evidence="2">AG5</strain>
    </source>
</reference>
<sequence length="184" mass="21086">MRETLGQIANRMQIFSVKDLEPLEAFQALKKLRQESIGKSDIESDKILAKAAKTSGGRLSHLNRLARSRDIEHTLQNLRNNEKSWLLSNYGLIPDCDDDVEEEAKWASCTWLLLREFVRRRVEMEEKHASAKKAGEEPAIDHIPAPSIPYYECRRIMTRGDFLARLDQMNIISIDVSSNLAAYN</sequence>
<evidence type="ECO:0000313" key="2">
    <source>
        <dbReference type="EMBL" id="CAE7130243.1"/>
    </source>
</evidence>
<organism evidence="2 3">
    <name type="scientific">Rhizoctonia solani</name>
    <dbReference type="NCBI Taxonomy" id="456999"/>
    <lineage>
        <taxon>Eukaryota</taxon>
        <taxon>Fungi</taxon>
        <taxon>Dikarya</taxon>
        <taxon>Basidiomycota</taxon>
        <taxon>Agaricomycotina</taxon>
        <taxon>Agaricomycetes</taxon>
        <taxon>Cantharellales</taxon>
        <taxon>Ceratobasidiaceae</taxon>
        <taxon>Rhizoctonia</taxon>
    </lineage>
</organism>